<organism evidence="1 2">
    <name type="scientific">Akkermansia muciniphila</name>
    <dbReference type="NCBI Taxonomy" id="239935"/>
    <lineage>
        <taxon>Bacteria</taxon>
        <taxon>Pseudomonadati</taxon>
        <taxon>Verrucomicrobiota</taxon>
        <taxon>Verrucomicrobiia</taxon>
        <taxon>Verrucomicrobiales</taxon>
        <taxon>Akkermansiaceae</taxon>
        <taxon>Akkermansia</taxon>
    </lineage>
</organism>
<evidence type="ECO:0000313" key="1">
    <source>
        <dbReference type="EMBL" id="PNC56805.1"/>
    </source>
</evidence>
<proteinExistence type="predicted"/>
<comment type="caution">
    <text evidence="1">The sequence shown here is derived from an EMBL/GenBank/DDBJ whole genome shotgun (WGS) entry which is preliminary data.</text>
</comment>
<reference evidence="1 2" key="1">
    <citation type="journal article" date="2017" name="BMC Genomics">
        <title>Genome sequencing of 39 Akkermansia muciniphila isolates reveals its population structure, genomic and functional diverisity, and global distribution in mammalian gut microbiotas.</title>
        <authorList>
            <person name="Guo X."/>
            <person name="Li S."/>
            <person name="Zhang J."/>
            <person name="Wu F."/>
            <person name="Li X."/>
            <person name="Wu D."/>
            <person name="Zhang M."/>
            <person name="Ou Z."/>
            <person name="Jie Z."/>
            <person name="Yan Q."/>
            <person name="Li P."/>
            <person name="Yi J."/>
            <person name="Peng Y."/>
        </authorList>
    </citation>
    <scope>NUCLEOTIDE SEQUENCE [LARGE SCALE GENOMIC DNA]</scope>
    <source>
        <strain evidence="1 2">GP43</strain>
    </source>
</reference>
<dbReference type="Proteomes" id="UP000235914">
    <property type="component" value="Unassembled WGS sequence"/>
</dbReference>
<gene>
    <name evidence="1" type="ORF">CXU09_04310</name>
</gene>
<accession>A0AAP8T9L1</accession>
<protein>
    <submittedName>
        <fullName evidence="1">Uncharacterized protein</fullName>
    </submittedName>
</protein>
<name>A0AAP8T9L1_9BACT</name>
<dbReference type="AlphaFoldDB" id="A0AAP8T9L1"/>
<sequence>MPKMKTAKHIKWIFWGLFFLSLGIALTTTKRHAPRRQHTLSGKYEKLVKERSHIRYFIMMSDAINSELDNLITRGKRCTGRHLDEYIQKNCITPISWKNPSFPQFRSLNDFLKSADELLQSD</sequence>
<evidence type="ECO:0000313" key="2">
    <source>
        <dbReference type="Proteomes" id="UP000235914"/>
    </source>
</evidence>
<dbReference type="EMBL" id="PJKN01000002">
    <property type="protein sequence ID" value="PNC56805.1"/>
    <property type="molecule type" value="Genomic_DNA"/>
</dbReference>